<comment type="caution">
    <text evidence="1">The sequence shown here is derived from an EMBL/GenBank/DDBJ whole genome shotgun (WGS) entry which is preliminary data.</text>
</comment>
<dbReference type="PROSITE" id="PS51257">
    <property type="entry name" value="PROKAR_LIPOPROTEIN"/>
    <property type="match status" value="1"/>
</dbReference>
<reference evidence="1 2" key="1">
    <citation type="submission" date="2020-04" db="EMBL/GenBank/DDBJ databases">
        <title>Flammeovirga sp. SR4, a novel species isolated from seawater.</title>
        <authorList>
            <person name="Wang X."/>
        </authorList>
    </citation>
    <scope>NUCLEOTIDE SEQUENCE [LARGE SCALE GENOMIC DNA]</scope>
    <source>
        <strain evidence="1 2">ATCC 23126</strain>
    </source>
</reference>
<dbReference type="EMBL" id="JABANE010000041">
    <property type="protein sequence ID" value="NME69427.1"/>
    <property type="molecule type" value="Genomic_DNA"/>
</dbReference>
<name>A0A7X9RVF3_9BACT</name>
<proteinExistence type="predicted"/>
<protein>
    <recommendedName>
        <fullName evidence="3">DUF4815 domain-containing protein</fullName>
    </recommendedName>
</protein>
<keyword evidence="2" id="KW-1185">Reference proteome</keyword>
<dbReference type="Proteomes" id="UP000576082">
    <property type="component" value="Unassembled WGS sequence"/>
</dbReference>
<evidence type="ECO:0008006" key="3">
    <source>
        <dbReference type="Google" id="ProtNLM"/>
    </source>
</evidence>
<dbReference type="RefSeq" id="WP_169657702.1">
    <property type="nucleotide sequence ID" value="NZ_JABANE010000041.1"/>
</dbReference>
<organism evidence="1 2">
    <name type="scientific">Flammeovirga aprica JL-4</name>
    <dbReference type="NCBI Taxonomy" id="694437"/>
    <lineage>
        <taxon>Bacteria</taxon>
        <taxon>Pseudomonadati</taxon>
        <taxon>Bacteroidota</taxon>
        <taxon>Cytophagia</taxon>
        <taxon>Cytophagales</taxon>
        <taxon>Flammeovirgaceae</taxon>
        <taxon>Flammeovirga</taxon>
    </lineage>
</organism>
<evidence type="ECO:0000313" key="1">
    <source>
        <dbReference type="EMBL" id="NME69427.1"/>
    </source>
</evidence>
<sequence>MNYSWKNWKSIAIASSFLFAGLIGCNKEYSEQDFLNDQANLAQQDALLQDSLAKARVMDSLKTNGYLIDYTVKVVSANETSFTNSNNRSLDTHSGSNAIVTFIQGDSLATVTANEQGFAFFANVKPGVATVNVELADHTPVSMNLEFLSPEALSMAGPFSTVDSAYTWSDVDTMWVPNITDRTDVIQYRHASTIIPVFNVSDSLGTSVISGNAVYVSNTITAARTAVPDGVRISASIDVTDSRFYTRYLDNFQEDFVTRYYDEKNQDEDGEPQEDLIGDIQFQDYLSPRILKAAYEGALSSTTTSGGMYSLRVPTAINGLPIRMQFSDFSADQEIALNKRVGEVEDNPRVETFSTIFTSNPLQNGSTNWDGENTDIPNVPGATIEIAAPPASGSGATLSTMIVPRSLTTGAWLNDPTRNSGENRDLVTITAEGSGYTGGENENALDVALNVSGVNAFARVEGPVDNIAIIKQANKKTFDWDGGDDLNDYFQVSYEQKSVTGIRPTKHIESELIYTANFEGKVKSIQSVTYAGTGYTSVPAVTISGGNGSGATAEAVMSGEVDTIRVTNGGSGYLYSMGIPTVTLKTNALDNLDPSGMPIDEASVAGSQMNGTFTKVTISDGNGGAGYSPAFKSNTTVVVKALGKKYTGGFDFDIQGPLENYQASTASGKKELEYGFGYSYTGAPGTLVSALDDADKPSVTITSDVNSKTPELNITNIPHARVRSFTTTAAWTVGQPSATYYIEIKNASNERTGLFKVTSSSTNEIAAGTFSSNLLEVPYTNSEIQSMDMTSINILDSVLNDLGTPQLSSDVSTVTYEGGLKIENPSGSDVLAVDNGLYSAEPTITVSTAPSGDAVDNLAVTYKAYINGKISNLRITSGGSYNYGVYYNEFTGDIVTSDQGVSVTFETVGSKNYKGYTGSNSDASVTSFDLASTVSMIFVDPNDKGENYTIAPTVVIHPIQGETSATGEADLCYKVSKIKITNGGSGYTDIPTVTIAAPPAGSYNTTAYVEQSEIVLNGLVSGFTVDYPGYYYIPSGSDANYQGYVKITSNNVETTGFEAMANLNGKVTGIYVASSNGNYTEAPTITITGGNGTGATATWSTFGSRYQFMVDNAGSGYFFKPNVLEYTSQAVDVASGDIGDLQNHSNDFEVVGGELRLDDNGTAEVMSVGYYTAAPSVVIESKQPTAPVATALISGGEITGFNVSSGAGGTGYDPSTPPAITVTSIGAVTSEATLSWIASEFYNLNGNIDPANYDSDELLIDGGAGYRSNANSISETSFKVVGGNVNNSGTEVPGNPSTNLSIVSLMVEPGVDKKIDVDYGTGRRVVGIE</sequence>
<evidence type="ECO:0000313" key="2">
    <source>
        <dbReference type="Proteomes" id="UP000576082"/>
    </source>
</evidence>
<gene>
    <name evidence="1" type="ORF">HHU12_15735</name>
</gene>
<accession>A0A7X9RVF3</accession>